<organism evidence="2 3">
    <name type="scientific">Microbulbifer harenosus</name>
    <dbReference type="NCBI Taxonomy" id="2576840"/>
    <lineage>
        <taxon>Bacteria</taxon>
        <taxon>Pseudomonadati</taxon>
        <taxon>Pseudomonadota</taxon>
        <taxon>Gammaproteobacteria</taxon>
        <taxon>Cellvibrionales</taxon>
        <taxon>Microbulbiferaceae</taxon>
        <taxon>Microbulbifer</taxon>
    </lineage>
</organism>
<feature type="transmembrane region" description="Helical" evidence="1">
    <location>
        <begin position="80"/>
        <end position="100"/>
    </location>
</feature>
<sequence length="107" mass="12115">MDWEIVNGVTGLVSALVAILGIFQYRKISSEVSQPKSGFRSQKFYAFWIASAGWALCCLSYLWLIQPYGMYPSDREYKQFFGIVLGFPALVIFLYGVNLLQGEQKNA</sequence>
<dbReference type="RefSeq" id="WP_138237317.1">
    <property type="nucleotide sequence ID" value="NZ_CP185860.1"/>
</dbReference>
<dbReference type="EMBL" id="VANI01000026">
    <property type="protein sequence ID" value="TLM73632.1"/>
    <property type="molecule type" value="Genomic_DNA"/>
</dbReference>
<evidence type="ECO:0000313" key="2">
    <source>
        <dbReference type="EMBL" id="TLM73632.1"/>
    </source>
</evidence>
<evidence type="ECO:0000313" key="3">
    <source>
        <dbReference type="Proteomes" id="UP000306791"/>
    </source>
</evidence>
<gene>
    <name evidence="2" type="ORF">FDY93_18895</name>
</gene>
<feature type="transmembrane region" description="Helical" evidence="1">
    <location>
        <begin position="44"/>
        <end position="65"/>
    </location>
</feature>
<keyword evidence="3" id="KW-1185">Reference proteome</keyword>
<name>A0ABY2UEY5_9GAMM</name>
<keyword evidence="1" id="KW-1133">Transmembrane helix</keyword>
<protein>
    <recommendedName>
        <fullName evidence="4">DUF2178 domain-containing protein</fullName>
    </recommendedName>
</protein>
<keyword evidence="1" id="KW-0812">Transmembrane</keyword>
<evidence type="ECO:0008006" key="4">
    <source>
        <dbReference type="Google" id="ProtNLM"/>
    </source>
</evidence>
<accession>A0ABY2UEY5</accession>
<keyword evidence="1" id="KW-0472">Membrane</keyword>
<proteinExistence type="predicted"/>
<evidence type="ECO:0000256" key="1">
    <source>
        <dbReference type="SAM" id="Phobius"/>
    </source>
</evidence>
<feature type="transmembrane region" description="Helical" evidence="1">
    <location>
        <begin position="6"/>
        <end position="23"/>
    </location>
</feature>
<dbReference type="Proteomes" id="UP000306791">
    <property type="component" value="Unassembled WGS sequence"/>
</dbReference>
<reference evidence="2 3" key="1">
    <citation type="submission" date="2019-05" db="EMBL/GenBank/DDBJ databases">
        <title>Microbulbifer harenosus sp. nov., an alginate-degrading bacterium isolated from coastal sand.</title>
        <authorList>
            <person name="Huang H."/>
            <person name="Mo K."/>
            <person name="Bao S."/>
        </authorList>
    </citation>
    <scope>NUCLEOTIDE SEQUENCE [LARGE SCALE GENOMIC DNA]</scope>
    <source>
        <strain evidence="2 3">HB161719</strain>
    </source>
</reference>
<comment type="caution">
    <text evidence="2">The sequence shown here is derived from an EMBL/GenBank/DDBJ whole genome shotgun (WGS) entry which is preliminary data.</text>
</comment>